<dbReference type="RefSeq" id="WP_168969819.1">
    <property type="nucleotide sequence ID" value="NZ_JABAFZ010000006.1"/>
</dbReference>
<organism evidence="1 2">
    <name type="scientific">Corynebacterium stationis</name>
    <dbReference type="NCBI Taxonomy" id="1705"/>
    <lineage>
        <taxon>Bacteria</taxon>
        <taxon>Bacillati</taxon>
        <taxon>Actinomycetota</taxon>
        <taxon>Actinomycetes</taxon>
        <taxon>Mycobacteriales</taxon>
        <taxon>Corynebacteriaceae</taxon>
        <taxon>Corynebacterium</taxon>
    </lineage>
</organism>
<comment type="caution">
    <text evidence="1">The sequence shown here is derived from an EMBL/GenBank/DDBJ whole genome shotgun (WGS) entry which is preliminary data.</text>
</comment>
<dbReference type="Pfam" id="PF21813">
    <property type="entry name" value="DUF6882"/>
    <property type="match status" value="1"/>
</dbReference>
<evidence type="ECO:0000313" key="1">
    <source>
        <dbReference type="EMBL" id="NME89538.1"/>
    </source>
</evidence>
<accession>A0AB36CL65</accession>
<evidence type="ECO:0000313" key="2">
    <source>
        <dbReference type="Proteomes" id="UP000544551"/>
    </source>
</evidence>
<dbReference type="InterPro" id="IPR049249">
    <property type="entry name" value="DUF6882"/>
</dbReference>
<protein>
    <submittedName>
        <fullName evidence="1">Uncharacterized protein</fullName>
    </submittedName>
</protein>
<name>A0AB36CL65_9CORY</name>
<proteinExistence type="predicted"/>
<dbReference type="AlphaFoldDB" id="A0AB36CL65"/>
<sequence>MDLTQPKTLADIAADGFFSSTAYDVCWTQLEESVGGFSGMESNFHDEGSVEIRLYGQRNTVDITGRRVAILKDGHWHWMPSRSAEFRANGPELLQLQGFPPATEMLLGAARTLEGGKPIVLADQEDGLKAAVALDLNTATLAKSTVTVPLPQTLAPEEALIKGINDPFIDKLDEVRAVIAFAHTRELDIEEVDHGLRLSGAPSGAITVEFLDEKISSVSTSDSSGTNGPDDVDWRLEDISADAYFAAAEHAMFFSAHFPQAAGKNVLINLESAHVLLDEKSRLEADALVVATVRDGTFTWAWADEQLKRLPGQGPVEAVRQFGIDKLIPALVRHSMPAATARELGLVQAAMPILNKWNLVTAKLNDDTTGIVLIDAPELHLPPLSPEVEQAVLDTSLPAHLDRDRALKAYRNMRKTTRETQLNVQRDAQPEHVN</sequence>
<gene>
    <name evidence="1" type="ORF">HF853_07635</name>
</gene>
<dbReference type="EMBL" id="JABAFZ010000006">
    <property type="protein sequence ID" value="NME89538.1"/>
    <property type="molecule type" value="Genomic_DNA"/>
</dbReference>
<dbReference type="Proteomes" id="UP000544551">
    <property type="component" value="Unassembled WGS sequence"/>
</dbReference>
<reference evidence="1 2" key="1">
    <citation type="submission" date="2020-04" db="EMBL/GenBank/DDBJ databases">
        <authorList>
            <person name="Hitch T.C.A."/>
            <person name="Wylensek D."/>
            <person name="Clavel T."/>
        </authorList>
    </citation>
    <scope>NUCLEOTIDE SEQUENCE [LARGE SCALE GENOMIC DNA]</scope>
    <source>
        <strain evidence="1 2">BL-383-APC-3D</strain>
    </source>
</reference>